<accession>Q9T2Q6</accession>
<proteinExistence type="evidence at protein level"/>
<dbReference type="EC" id="1.10.2.2"/>
<protein>
    <submittedName>
        <fullName>Cytochrome-C reductase 11 kDa subunit</fullName>
        <ecNumber>1.10.2.2</ecNumber>
    </submittedName>
</protein>
<sequence>KRYEDISVLGQRPVDE</sequence>
<keyword id="KW-0903">Direct protein sequencing</keyword>
<name>Q9T2Q6_SOLTU</name>
<organism>
    <name type="scientific">Solanum tuberosum</name>
    <name type="common">Potato</name>
    <dbReference type="NCBI Taxonomy" id="4113"/>
    <lineage>
        <taxon>Eukaryota</taxon>
        <taxon>Viridiplantae</taxon>
        <taxon>Streptophyta</taxon>
        <taxon>Embryophyta</taxon>
        <taxon>Tracheophyta</taxon>
        <taxon>Spermatophyta</taxon>
        <taxon>Magnoliopsida</taxon>
        <taxon>eudicotyledons</taxon>
        <taxon>Gunneridae</taxon>
        <taxon>Pentapetalae</taxon>
        <taxon>asterids</taxon>
        <taxon>lamiids</taxon>
        <taxon>Solanales</taxon>
        <taxon>Solanaceae</taxon>
        <taxon>Solanoideae</taxon>
        <taxon>Solaneae</taxon>
        <taxon>Solanum</taxon>
    </lineage>
</organism>
<reference key="1">
    <citation type="journal article" date="1994" name="Planta">
        <title>Molecular identification of the ten subunits of cytochrome-c reductase from potato mitochondria.</title>
        <authorList>
            <person name="Braun H.-P."/>
            <person name="Kruft V."/>
            <person name="Schmitz U.K."/>
        </authorList>
    </citation>
    <scope>PROTEIN SEQUENCE</scope>
</reference>
<geneLocation type="mitochondrion"/>
<dbReference type="AlphaFoldDB" id="Q9T2Q6"/>